<dbReference type="GO" id="GO:0005524">
    <property type="term" value="F:ATP binding"/>
    <property type="evidence" value="ECO:0007669"/>
    <property type="project" value="UniProtKB-KW"/>
</dbReference>
<sequence length="165" mass="17953">MTSNPTITTPTEAPTEPRTTQLTNPTHHFAMSFPSARRGARLARRLCGVRLDAWGIPCDSDAHDALALIAAELCVNAVRHGTVPGRDFHLRITAHDRTVRLEVTDTRGERIPVLTPHGTPADRTDGHLPASRSRGSLQESEDPGVNWALCASVDGAYPDYRSPTE</sequence>
<name>A0ABX8Y1N7_9ACTN</name>
<evidence type="ECO:0000256" key="1">
    <source>
        <dbReference type="ARBA" id="ARBA00022527"/>
    </source>
</evidence>
<evidence type="ECO:0000256" key="2">
    <source>
        <dbReference type="SAM" id="MobiDB-lite"/>
    </source>
</evidence>
<dbReference type="Gene3D" id="3.30.565.10">
    <property type="entry name" value="Histidine kinase-like ATPase, C-terminal domain"/>
    <property type="match status" value="1"/>
</dbReference>
<feature type="region of interest" description="Disordered" evidence="2">
    <location>
        <begin position="111"/>
        <end position="141"/>
    </location>
</feature>
<feature type="domain" description="Histidine kinase/HSP90-like ATPase" evidence="3">
    <location>
        <begin position="56"/>
        <end position="115"/>
    </location>
</feature>
<dbReference type="PANTHER" id="PTHR35526">
    <property type="entry name" value="ANTI-SIGMA-F FACTOR RSBW-RELATED"/>
    <property type="match status" value="1"/>
</dbReference>
<evidence type="ECO:0000313" key="4">
    <source>
        <dbReference type="EMBL" id="QYX81276.1"/>
    </source>
</evidence>
<keyword evidence="4" id="KW-0547">Nucleotide-binding</keyword>
<keyword evidence="1" id="KW-0808">Transferase</keyword>
<protein>
    <submittedName>
        <fullName evidence="4">ATP-binding protein</fullName>
    </submittedName>
</protein>
<dbReference type="EMBL" id="CP080647">
    <property type="protein sequence ID" value="QYX81276.1"/>
    <property type="molecule type" value="Genomic_DNA"/>
</dbReference>
<dbReference type="SUPFAM" id="SSF55874">
    <property type="entry name" value="ATPase domain of HSP90 chaperone/DNA topoisomerase II/histidine kinase"/>
    <property type="match status" value="1"/>
</dbReference>
<dbReference type="RefSeq" id="WP_220649901.1">
    <property type="nucleotide sequence ID" value="NZ_CP080647.1"/>
</dbReference>
<keyword evidence="5" id="KW-1185">Reference proteome</keyword>
<feature type="region of interest" description="Disordered" evidence="2">
    <location>
        <begin position="1"/>
        <end position="23"/>
    </location>
</feature>
<keyword evidence="1" id="KW-0723">Serine/threonine-protein kinase</keyword>
<reference evidence="4 5" key="1">
    <citation type="submission" date="2021-08" db="EMBL/GenBank/DDBJ databases">
        <authorList>
            <person name="Ping M."/>
        </authorList>
    </citation>
    <scope>NUCLEOTIDE SEQUENCE [LARGE SCALE GENOMIC DNA]</scope>
    <source>
        <strain evidence="4 5">MG28</strain>
    </source>
</reference>
<accession>A0ABX8Y1N7</accession>
<keyword evidence="4" id="KW-0067">ATP-binding</keyword>
<gene>
    <name evidence="4" type="ORF">K1J60_36225</name>
</gene>
<dbReference type="InterPro" id="IPR003594">
    <property type="entry name" value="HATPase_dom"/>
</dbReference>
<keyword evidence="1" id="KW-0418">Kinase</keyword>
<dbReference type="InterPro" id="IPR036890">
    <property type="entry name" value="HATPase_C_sf"/>
</dbReference>
<evidence type="ECO:0000313" key="5">
    <source>
        <dbReference type="Proteomes" id="UP000827138"/>
    </source>
</evidence>
<dbReference type="Proteomes" id="UP000827138">
    <property type="component" value="Chromosome"/>
</dbReference>
<dbReference type="PANTHER" id="PTHR35526:SF3">
    <property type="entry name" value="ANTI-SIGMA-F FACTOR RSBW"/>
    <property type="match status" value="1"/>
</dbReference>
<proteinExistence type="predicted"/>
<dbReference type="Pfam" id="PF13581">
    <property type="entry name" value="HATPase_c_2"/>
    <property type="match status" value="1"/>
</dbReference>
<dbReference type="CDD" id="cd16936">
    <property type="entry name" value="HATPase_RsbW-like"/>
    <property type="match status" value="1"/>
</dbReference>
<evidence type="ECO:0000259" key="3">
    <source>
        <dbReference type="Pfam" id="PF13581"/>
    </source>
</evidence>
<dbReference type="InterPro" id="IPR050267">
    <property type="entry name" value="Anti-sigma-factor_SerPK"/>
</dbReference>
<organism evidence="4 5">
    <name type="scientific">Streptomyces akebiae</name>
    <dbReference type="NCBI Taxonomy" id="2865673"/>
    <lineage>
        <taxon>Bacteria</taxon>
        <taxon>Bacillati</taxon>
        <taxon>Actinomycetota</taxon>
        <taxon>Actinomycetes</taxon>
        <taxon>Kitasatosporales</taxon>
        <taxon>Streptomycetaceae</taxon>
        <taxon>Streptomyces</taxon>
    </lineage>
</organism>
<feature type="compositionally biased region" description="Low complexity" evidence="2">
    <location>
        <begin position="1"/>
        <end position="20"/>
    </location>
</feature>